<dbReference type="EMBL" id="CP133615">
    <property type="protein sequence ID" value="WMV25992.1"/>
    <property type="molecule type" value="Genomic_DNA"/>
</dbReference>
<dbReference type="InterPro" id="IPR021109">
    <property type="entry name" value="Peptidase_aspartic_dom_sf"/>
</dbReference>
<gene>
    <name evidence="1" type="ORF">MTR67_019377</name>
</gene>
<protein>
    <recommendedName>
        <fullName evidence="3">Gag-pol polyprotein</fullName>
    </recommendedName>
</protein>
<evidence type="ECO:0000313" key="1">
    <source>
        <dbReference type="EMBL" id="WMV25992.1"/>
    </source>
</evidence>
<evidence type="ECO:0000313" key="2">
    <source>
        <dbReference type="Proteomes" id="UP001234989"/>
    </source>
</evidence>
<sequence length="166" mass="18776">MEAEEMTEADVSDVVITNTILVCDRMATTLFDSGSTYSYVSFQFALGFYATWADLVILDMTDFDIILGMTWLSLYYAVLNYNAKSVTLEIPGRKKLEWEGVYKPKPAKVVDAESPSVESEFKEVFPTDLFSMPPDRDINFCIDLELGTRPHLHSPLSHGLCRIERA</sequence>
<dbReference type="AlphaFoldDB" id="A0AAF0QLE9"/>
<name>A0AAF0QLE9_SOLVR</name>
<keyword evidence="2" id="KW-1185">Reference proteome</keyword>
<evidence type="ECO:0008006" key="3">
    <source>
        <dbReference type="Google" id="ProtNLM"/>
    </source>
</evidence>
<proteinExistence type="predicted"/>
<organism evidence="1 2">
    <name type="scientific">Solanum verrucosum</name>
    <dbReference type="NCBI Taxonomy" id="315347"/>
    <lineage>
        <taxon>Eukaryota</taxon>
        <taxon>Viridiplantae</taxon>
        <taxon>Streptophyta</taxon>
        <taxon>Embryophyta</taxon>
        <taxon>Tracheophyta</taxon>
        <taxon>Spermatophyta</taxon>
        <taxon>Magnoliopsida</taxon>
        <taxon>eudicotyledons</taxon>
        <taxon>Gunneridae</taxon>
        <taxon>Pentapetalae</taxon>
        <taxon>asterids</taxon>
        <taxon>lamiids</taxon>
        <taxon>Solanales</taxon>
        <taxon>Solanaceae</taxon>
        <taxon>Solanoideae</taxon>
        <taxon>Solaneae</taxon>
        <taxon>Solanum</taxon>
    </lineage>
</organism>
<dbReference type="Proteomes" id="UP001234989">
    <property type="component" value="Chromosome 4"/>
</dbReference>
<reference evidence="1" key="1">
    <citation type="submission" date="2023-08" db="EMBL/GenBank/DDBJ databases">
        <title>A de novo genome assembly of Solanum verrucosum Schlechtendal, a Mexican diploid species geographically isolated from the other diploid A-genome species in potato relatives.</title>
        <authorList>
            <person name="Hosaka K."/>
        </authorList>
    </citation>
    <scope>NUCLEOTIDE SEQUENCE</scope>
    <source>
        <tissue evidence="1">Young leaves</tissue>
    </source>
</reference>
<dbReference type="Gene3D" id="2.40.70.10">
    <property type="entry name" value="Acid Proteases"/>
    <property type="match status" value="1"/>
</dbReference>
<accession>A0AAF0QLE9</accession>
<dbReference type="Pfam" id="PF08284">
    <property type="entry name" value="RVP_2"/>
    <property type="match status" value="2"/>
</dbReference>
<dbReference type="CDD" id="cd00303">
    <property type="entry name" value="retropepsin_like"/>
    <property type="match status" value="1"/>
</dbReference>